<organism evidence="2 3">
    <name type="scientific">Agrobacterium albertimagni AOL15</name>
    <dbReference type="NCBI Taxonomy" id="1156935"/>
    <lineage>
        <taxon>Bacteria</taxon>
        <taxon>Pseudomonadati</taxon>
        <taxon>Pseudomonadota</taxon>
        <taxon>Alphaproteobacteria</taxon>
        <taxon>Hyphomicrobiales</taxon>
        <taxon>Rhizobiaceae</taxon>
        <taxon>Rhizobium/Agrobacterium group</taxon>
        <taxon>Agrobacterium</taxon>
    </lineage>
</organism>
<feature type="transmembrane region" description="Helical" evidence="1">
    <location>
        <begin position="70"/>
        <end position="92"/>
    </location>
</feature>
<evidence type="ECO:0008006" key="4">
    <source>
        <dbReference type="Google" id="ProtNLM"/>
    </source>
</evidence>
<dbReference type="PATRIC" id="fig|1156935.5.peg.3696"/>
<dbReference type="InterPro" id="IPR010718">
    <property type="entry name" value="DUF1294"/>
</dbReference>
<protein>
    <recommendedName>
        <fullName evidence="4">DUF1294 domain-containing protein</fullName>
    </recommendedName>
</protein>
<dbReference type="Pfam" id="PF06961">
    <property type="entry name" value="DUF1294"/>
    <property type="match status" value="1"/>
</dbReference>
<keyword evidence="1" id="KW-0812">Transmembrane</keyword>
<keyword evidence="1" id="KW-0472">Membrane</keyword>
<dbReference type="OrthoDB" id="72963at2"/>
<dbReference type="eggNOG" id="COG3326">
    <property type="taxonomic scope" value="Bacteria"/>
</dbReference>
<proteinExistence type="predicted"/>
<dbReference type="STRING" id="1156935.QWE_18153"/>
<sequence>MTIDAILTLLAIFALWNGIVFLVYAFDKRAAKQGAWRVREDTLILLAVFGGGLGAFACQRLLRHKTRKGAFPVLLPLMAGLHLTIVLVIALIPDALLQALNEAALLLSRLIQNSWP</sequence>
<dbReference type="RefSeq" id="WP_006727624.1">
    <property type="nucleotide sequence ID" value="NZ_ALJF01000013.1"/>
</dbReference>
<evidence type="ECO:0000313" key="3">
    <source>
        <dbReference type="Proteomes" id="UP000007123"/>
    </source>
</evidence>
<gene>
    <name evidence="2" type="ORF">QWE_18153</name>
</gene>
<keyword evidence="3" id="KW-1185">Reference proteome</keyword>
<evidence type="ECO:0000313" key="2">
    <source>
        <dbReference type="EMBL" id="EKF58549.1"/>
    </source>
</evidence>
<feature type="transmembrane region" description="Helical" evidence="1">
    <location>
        <begin position="41"/>
        <end position="58"/>
    </location>
</feature>
<dbReference type="Proteomes" id="UP000007123">
    <property type="component" value="Unassembled WGS sequence"/>
</dbReference>
<keyword evidence="1" id="KW-1133">Transmembrane helix</keyword>
<comment type="caution">
    <text evidence="2">The sequence shown here is derived from an EMBL/GenBank/DDBJ whole genome shotgun (WGS) entry which is preliminary data.</text>
</comment>
<reference evidence="2 3" key="1">
    <citation type="journal article" date="2012" name="J. Bacteriol.">
        <title>Draft Genome Sequence of Agrobacterium albertimagni Strain AOL15.</title>
        <authorList>
            <person name="Trimble W.L."/>
            <person name="Phung le T."/>
            <person name="Meyer F."/>
            <person name="Gilbert J.A."/>
            <person name="Silver S."/>
        </authorList>
    </citation>
    <scope>NUCLEOTIDE SEQUENCE [LARGE SCALE GENOMIC DNA]</scope>
    <source>
        <strain evidence="2 3">AOL15</strain>
    </source>
</reference>
<accession>K2Q470</accession>
<name>K2Q470_9HYPH</name>
<dbReference type="AlphaFoldDB" id="K2Q470"/>
<evidence type="ECO:0000256" key="1">
    <source>
        <dbReference type="SAM" id="Phobius"/>
    </source>
</evidence>
<dbReference type="EMBL" id="ALJF01000013">
    <property type="protein sequence ID" value="EKF58549.1"/>
    <property type="molecule type" value="Genomic_DNA"/>
</dbReference>